<accession>A0A3E2NW27</accession>
<dbReference type="Proteomes" id="UP000260823">
    <property type="component" value="Unassembled WGS sequence"/>
</dbReference>
<dbReference type="RefSeq" id="WP_117382068.1">
    <property type="nucleotide sequence ID" value="NZ_QWDE01000001.1"/>
</dbReference>
<dbReference type="EMBL" id="QWDE01000001">
    <property type="protein sequence ID" value="RFZ85167.1"/>
    <property type="molecule type" value="Genomic_DNA"/>
</dbReference>
<comment type="caution">
    <text evidence="1">The sequence shown here is derived from an EMBL/GenBank/DDBJ whole genome shotgun (WGS) entry which is preliminary data.</text>
</comment>
<keyword evidence="2" id="KW-1185">Reference proteome</keyword>
<name>A0A3E2NW27_9SPHI</name>
<sequence length="153" mass="17369">MKSINIPLSNSILVVKATPTTFDYNGVPLPTGVYSLTANGEDYGEIAFEIKDVYEWEYSTDKLTQEQLDQVVYVLQRDLNGGENMDSFVFNETVDGVEHFYRITQSDGSFGVEKDGYVIAELEHEEDWIQISGMPLSEEVINKLAARIEDHYE</sequence>
<gene>
    <name evidence="1" type="ORF">DYU05_06085</name>
</gene>
<proteinExistence type="predicted"/>
<reference evidence="1 2" key="1">
    <citation type="submission" date="2018-08" db="EMBL/GenBank/DDBJ databases">
        <title>Mucilaginibacter terrae sp. nov., isolated from manganese diggings.</title>
        <authorList>
            <person name="Huang Y."/>
            <person name="Zhou Z."/>
        </authorList>
    </citation>
    <scope>NUCLEOTIDE SEQUENCE [LARGE SCALE GENOMIC DNA]</scope>
    <source>
        <strain evidence="1 2">ZH6</strain>
    </source>
</reference>
<dbReference type="OrthoDB" id="799061at2"/>
<evidence type="ECO:0000313" key="2">
    <source>
        <dbReference type="Proteomes" id="UP000260823"/>
    </source>
</evidence>
<evidence type="ECO:0000313" key="1">
    <source>
        <dbReference type="EMBL" id="RFZ85167.1"/>
    </source>
</evidence>
<organism evidence="1 2">
    <name type="scientific">Mucilaginibacter terrenus</name>
    <dbReference type="NCBI Taxonomy" id="2482727"/>
    <lineage>
        <taxon>Bacteria</taxon>
        <taxon>Pseudomonadati</taxon>
        <taxon>Bacteroidota</taxon>
        <taxon>Sphingobacteriia</taxon>
        <taxon>Sphingobacteriales</taxon>
        <taxon>Sphingobacteriaceae</taxon>
        <taxon>Mucilaginibacter</taxon>
    </lineage>
</organism>
<dbReference type="AlphaFoldDB" id="A0A3E2NW27"/>
<protein>
    <submittedName>
        <fullName evidence="1">Uncharacterized protein</fullName>
    </submittedName>
</protein>